<organism evidence="1 2">
    <name type="scientific">Rosenbergiella nectarea</name>
    <dbReference type="NCBI Taxonomy" id="988801"/>
    <lineage>
        <taxon>Bacteria</taxon>
        <taxon>Pseudomonadati</taxon>
        <taxon>Pseudomonadota</taxon>
        <taxon>Gammaproteobacteria</taxon>
        <taxon>Enterobacterales</taxon>
        <taxon>Erwiniaceae</taxon>
        <taxon>Rosenbergiella</taxon>
    </lineage>
</organism>
<dbReference type="STRING" id="988801.SAMN05216522_10229"/>
<dbReference type="AlphaFoldDB" id="A0A1H9ESG2"/>
<gene>
    <name evidence="1" type="ORF">SAMN05216522_10229</name>
</gene>
<evidence type="ECO:0000313" key="2">
    <source>
        <dbReference type="Proteomes" id="UP000242515"/>
    </source>
</evidence>
<dbReference type="OrthoDB" id="6622638at2"/>
<dbReference type="EMBL" id="FOGC01000002">
    <property type="protein sequence ID" value="SEQ28153.1"/>
    <property type="molecule type" value="Genomic_DNA"/>
</dbReference>
<keyword evidence="2" id="KW-1185">Reference proteome</keyword>
<name>A0A1H9ESG2_9GAMM</name>
<dbReference type="Proteomes" id="UP000242515">
    <property type="component" value="Unassembled WGS sequence"/>
</dbReference>
<sequence length="309" mass="33329">MAGFTSYLTGTNYDVINSMSFNFVMDIIDASAGNGSKTYDGPSMNYTAVQLVFNQGTGSRSFSYSQSGNTLSWSSTVECKIVVYAVPTSSAPYVGFQLYNSDGTVKIAPNYTPISLAQVIDVTPTKGQIITTNVTQGRRFIAFHRATSSAMSKVLLQQGTSNGKVSLNILFADGTTPIRLYIFSDELVNQPVGGFFMYWNNKVVWHSNCLPLNIISSTAAQVTSSNPIACISCIGANLNPAPSPSNHDSIFLATAAGTLNSQYTCQKSGWEYVHNFNVSGPAPSGWTIPNLGYIDTSVYDQYYKQALGL</sequence>
<proteinExistence type="predicted"/>
<evidence type="ECO:0000313" key="1">
    <source>
        <dbReference type="EMBL" id="SEQ28153.1"/>
    </source>
</evidence>
<reference evidence="2" key="1">
    <citation type="submission" date="2016-10" db="EMBL/GenBank/DDBJ databases">
        <authorList>
            <person name="Varghese N."/>
            <person name="Submissions S."/>
        </authorList>
    </citation>
    <scope>NUCLEOTIDE SEQUENCE [LARGE SCALE GENOMIC DNA]</scope>
    <source>
        <strain evidence="2">8N4</strain>
    </source>
</reference>
<dbReference type="RefSeq" id="WP_092672557.1">
    <property type="nucleotide sequence ID" value="NZ_FOGC01000002.1"/>
</dbReference>
<protein>
    <submittedName>
        <fullName evidence="1">Uncharacterized protein</fullName>
    </submittedName>
</protein>
<accession>A0A1H9ESG2</accession>